<dbReference type="PANTHER" id="PTHR45991">
    <property type="entry name" value="PACHYTENE CHECKPOINT PROTEIN 2"/>
    <property type="match status" value="1"/>
</dbReference>
<evidence type="ECO:0000313" key="8">
    <source>
        <dbReference type="EMBL" id="EFN59337.1"/>
    </source>
</evidence>
<proteinExistence type="inferred from homology"/>
<evidence type="ECO:0000259" key="7">
    <source>
        <dbReference type="SMART" id="SM00382"/>
    </source>
</evidence>
<accession>E1Z4F4</accession>
<dbReference type="KEGG" id="cvr:CHLNCDRAFT_8480"/>
<dbReference type="CDD" id="cd19508">
    <property type="entry name" value="RecA-like_Pch2-like"/>
    <property type="match status" value="1"/>
</dbReference>
<feature type="non-terminal residue" evidence="8">
    <location>
        <position position="1"/>
    </location>
</feature>
<dbReference type="InterPro" id="IPR003959">
    <property type="entry name" value="ATPase_AAA_core"/>
</dbReference>
<dbReference type="Pfam" id="PF00004">
    <property type="entry name" value="AAA"/>
    <property type="match status" value="1"/>
</dbReference>
<protein>
    <recommendedName>
        <fullName evidence="2">Pachytene checkpoint protein 2 homolog</fullName>
    </recommendedName>
</protein>
<gene>
    <name evidence="8" type="ORF">CHLNCDRAFT_8480</name>
</gene>
<reference evidence="8 9" key="1">
    <citation type="journal article" date="2010" name="Plant Cell">
        <title>The Chlorella variabilis NC64A genome reveals adaptation to photosymbiosis, coevolution with viruses, and cryptic sex.</title>
        <authorList>
            <person name="Blanc G."/>
            <person name="Duncan G."/>
            <person name="Agarkova I."/>
            <person name="Borodovsky M."/>
            <person name="Gurnon J."/>
            <person name="Kuo A."/>
            <person name="Lindquist E."/>
            <person name="Lucas S."/>
            <person name="Pangilinan J."/>
            <person name="Polle J."/>
            <person name="Salamov A."/>
            <person name="Terry A."/>
            <person name="Yamada T."/>
            <person name="Dunigan D.D."/>
            <person name="Grigoriev I.V."/>
            <person name="Claverie J.M."/>
            <person name="Van Etten J.L."/>
        </authorList>
    </citation>
    <scope>NUCLEOTIDE SEQUENCE [LARGE SCALE GENOMIC DNA]</scope>
    <source>
        <strain evidence="8 9">NC64A</strain>
    </source>
</reference>
<dbReference type="PROSITE" id="PS00674">
    <property type="entry name" value="AAA"/>
    <property type="match status" value="1"/>
</dbReference>
<dbReference type="GeneID" id="17358648"/>
<dbReference type="OMA" id="NGPHEKF"/>
<dbReference type="GO" id="GO:0005634">
    <property type="term" value="C:nucleus"/>
    <property type="evidence" value="ECO:0007669"/>
    <property type="project" value="TreeGrafter"/>
</dbReference>
<dbReference type="InParanoid" id="E1Z4F4"/>
<feature type="non-terminal residue" evidence="8">
    <location>
        <position position="393"/>
    </location>
</feature>
<keyword evidence="3 6" id="KW-0547">Nucleotide-binding</keyword>
<dbReference type="InterPro" id="IPR058249">
    <property type="entry name" value="Pch2_C"/>
</dbReference>
<dbReference type="eggNOG" id="KOG0744">
    <property type="taxonomic scope" value="Eukaryota"/>
</dbReference>
<dbReference type="FunCoup" id="E1Z4F4">
    <property type="interactions" value="1125"/>
</dbReference>
<dbReference type="InterPro" id="IPR027417">
    <property type="entry name" value="P-loop_NTPase"/>
</dbReference>
<dbReference type="STRING" id="554065.E1Z4F4"/>
<feature type="domain" description="AAA+ ATPase" evidence="7">
    <location>
        <begin position="157"/>
        <end position="309"/>
    </location>
</feature>
<dbReference type="Pfam" id="PF23242">
    <property type="entry name" value="AAA_lid_TRIP13_C"/>
    <property type="match status" value="1"/>
</dbReference>
<dbReference type="InterPro" id="IPR003960">
    <property type="entry name" value="ATPase_AAA_CS"/>
</dbReference>
<keyword evidence="9" id="KW-1185">Reference proteome</keyword>
<dbReference type="Gene3D" id="3.40.50.300">
    <property type="entry name" value="P-loop containing nucleotide triphosphate hydrolases"/>
    <property type="match status" value="1"/>
</dbReference>
<dbReference type="InterPro" id="IPR044539">
    <property type="entry name" value="Pch2-like"/>
</dbReference>
<dbReference type="FunFam" id="3.40.50.300:FF:000680">
    <property type="entry name" value="pachytene checkpoint protein 2 homolog"/>
    <property type="match status" value="1"/>
</dbReference>
<evidence type="ECO:0000256" key="1">
    <source>
        <dbReference type="ARBA" id="ARBA00007271"/>
    </source>
</evidence>
<dbReference type="PANTHER" id="PTHR45991:SF1">
    <property type="entry name" value="PACHYTENE CHECKPOINT PROTEIN 2 HOMOLOG"/>
    <property type="match status" value="1"/>
</dbReference>
<dbReference type="GO" id="GO:0005694">
    <property type="term" value="C:chromosome"/>
    <property type="evidence" value="ECO:0007669"/>
    <property type="project" value="TreeGrafter"/>
</dbReference>
<dbReference type="OrthoDB" id="10042665at2759"/>
<evidence type="ECO:0000256" key="4">
    <source>
        <dbReference type="ARBA" id="ARBA00022840"/>
    </source>
</evidence>
<dbReference type="Proteomes" id="UP000008141">
    <property type="component" value="Unassembled WGS sequence"/>
</dbReference>
<dbReference type="GO" id="GO:0005524">
    <property type="term" value="F:ATP binding"/>
    <property type="evidence" value="ECO:0007669"/>
    <property type="project" value="UniProtKB-KW"/>
</dbReference>
<sequence length="393" mass="42370">EDKVVLNVEVLLTQDSQAELPAVKAAALAFLSSLSSIRYSEAQLAPPPGQHPLLDAHVESMRVVDVGDKLPPGKLLLQWDVAWNVLVYQLDAEGPADDDECDDAAPSHREWALPAAEFQGQWEALYYEAEIKQRLLRYATSALLFAESRVNPQLISWNRVVLLHGPPGTGKTSLCQALAQKLTIRLGGRYTHGVLIEVNAHSLFSKWFSESGKLVSRLFAKIQEVVDEPDALVFVLIDEVESLTAARKAAVSGSEPADAIRAVNALLTRLDQLKAAPNVMVLTTSNITEAIDLAFVDRADIKAYIGNPNLQARYEILRTCIAELQQAGIITDGTPLQPFSDACCQAEAPEGGHGAAAAANGIANGCRLLEAARAADGFSGRTLRKLPFLAHAA</sequence>
<dbReference type="AlphaFoldDB" id="E1Z4F4"/>
<dbReference type="InterPro" id="IPR003593">
    <property type="entry name" value="AAA+_ATPase"/>
</dbReference>
<evidence type="ECO:0000256" key="6">
    <source>
        <dbReference type="RuleBase" id="RU003651"/>
    </source>
</evidence>
<dbReference type="GO" id="GO:0007131">
    <property type="term" value="P:reciprocal meiotic recombination"/>
    <property type="evidence" value="ECO:0007669"/>
    <property type="project" value="TreeGrafter"/>
</dbReference>
<keyword evidence="5" id="KW-0469">Meiosis</keyword>
<name>E1Z4F4_CHLVA</name>
<organism evidence="9">
    <name type="scientific">Chlorella variabilis</name>
    <name type="common">Green alga</name>
    <dbReference type="NCBI Taxonomy" id="554065"/>
    <lineage>
        <taxon>Eukaryota</taxon>
        <taxon>Viridiplantae</taxon>
        <taxon>Chlorophyta</taxon>
        <taxon>core chlorophytes</taxon>
        <taxon>Trebouxiophyceae</taxon>
        <taxon>Chlorellales</taxon>
        <taxon>Chlorellaceae</taxon>
        <taxon>Chlorella clade</taxon>
        <taxon>Chlorella</taxon>
    </lineage>
</organism>
<dbReference type="EMBL" id="GL433836">
    <property type="protein sequence ID" value="EFN59337.1"/>
    <property type="molecule type" value="Genomic_DNA"/>
</dbReference>
<dbReference type="GO" id="GO:0016887">
    <property type="term" value="F:ATP hydrolysis activity"/>
    <property type="evidence" value="ECO:0007669"/>
    <property type="project" value="InterPro"/>
</dbReference>
<dbReference type="SUPFAM" id="SSF52540">
    <property type="entry name" value="P-loop containing nucleoside triphosphate hydrolases"/>
    <property type="match status" value="1"/>
</dbReference>
<dbReference type="Pfam" id="PF23563">
    <property type="entry name" value="TRIP13_N"/>
    <property type="match status" value="1"/>
</dbReference>
<comment type="similarity">
    <text evidence="1">Belongs to the AAA ATPase family. PCH2 subfamily.</text>
</comment>
<dbReference type="RefSeq" id="XP_005851439.1">
    <property type="nucleotide sequence ID" value="XM_005851377.1"/>
</dbReference>
<evidence type="ECO:0000256" key="2">
    <source>
        <dbReference type="ARBA" id="ARBA00022364"/>
    </source>
</evidence>
<keyword evidence="4 6" id="KW-0067">ATP-binding</keyword>
<evidence type="ECO:0000256" key="3">
    <source>
        <dbReference type="ARBA" id="ARBA00022741"/>
    </source>
</evidence>
<dbReference type="SMART" id="SM00382">
    <property type="entry name" value="AAA"/>
    <property type="match status" value="1"/>
</dbReference>
<dbReference type="GO" id="GO:0051598">
    <property type="term" value="P:meiotic recombination checkpoint signaling"/>
    <property type="evidence" value="ECO:0007669"/>
    <property type="project" value="TreeGrafter"/>
</dbReference>
<evidence type="ECO:0000256" key="5">
    <source>
        <dbReference type="ARBA" id="ARBA00023254"/>
    </source>
</evidence>
<evidence type="ECO:0000313" key="9">
    <source>
        <dbReference type="Proteomes" id="UP000008141"/>
    </source>
</evidence>